<comment type="caution">
    <text evidence="1">The sequence shown here is derived from an EMBL/GenBank/DDBJ whole genome shotgun (WGS) entry which is preliminary data.</text>
</comment>
<reference evidence="2" key="1">
    <citation type="journal article" date="2019" name="Int. J. Syst. Evol. Microbiol.">
        <title>The Global Catalogue of Microorganisms (GCM) 10K type strain sequencing project: providing services to taxonomists for standard genome sequencing and annotation.</title>
        <authorList>
            <consortium name="The Broad Institute Genomics Platform"/>
            <consortium name="The Broad Institute Genome Sequencing Center for Infectious Disease"/>
            <person name="Wu L."/>
            <person name="Ma J."/>
        </authorList>
    </citation>
    <scope>NUCLEOTIDE SEQUENCE [LARGE SCALE GENOMIC DNA]</scope>
    <source>
        <strain evidence="2">CGMCC 4.7277</strain>
    </source>
</reference>
<evidence type="ECO:0000313" key="2">
    <source>
        <dbReference type="Proteomes" id="UP001596084"/>
    </source>
</evidence>
<accession>A0ABW0QCA0</accession>
<keyword evidence="2" id="KW-1185">Reference proteome</keyword>
<sequence length="73" mass="8200">MELEKPEPIEEFVPGVANGRNYMAKLCHYPDGPWYIEVVHVESLPPLNDSDRTWPTRDEAAQAADQLVAALAH</sequence>
<dbReference type="EMBL" id="JBHSMX010000016">
    <property type="protein sequence ID" value="MFC5521502.1"/>
    <property type="molecule type" value="Genomic_DNA"/>
</dbReference>
<organism evidence="1 2">
    <name type="scientific">Polaromonas jejuensis</name>
    <dbReference type="NCBI Taxonomy" id="457502"/>
    <lineage>
        <taxon>Bacteria</taxon>
        <taxon>Pseudomonadati</taxon>
        <taxon>Pseudomonadota</taxon>
        <taxon>Betaproteobacteria</taxon>
        <taxon>Burkholderiales</taxon>
        <taxon>Comamonadaceae</taxon>
        <taxon>Polaromonas</taxon>
    </lineage>
</organism>
<protein>
    <submittedName>
        <fullName evidence="1">Uncharacterized protein</fullName>
    </submittedName>
</protein>
<name>A0ABW0QCA0_9BURK</name>
<gene>
    <name evidence="1" type="ORF">ACFPP7_11315</name>
</gene>
<dbReference type="RefSeq" id="WP_068834471.1">
    <property type="nucleotide sequence ID" value="NZ_JBHSMX010000016.1"/>
</dbReference>
<dbReference type="Proteomes" id="UP001596084">
    <property type="component" value="Unassembled WGS sequence"/>
</dbReference>
<evidence type="ECO:0000313" key="1">
    <source>
        <dbReference type="EMBL" id="MFC5521502.1"/>
    </source>
</evidence>
<proteinExistence type="predicted"/>